<reference evidence="2" key="1">
    <citation type="journal article" date="2019" name="Int. J. Syst. Evol. Microbiol.">
        <title>The Global Catalogue of Microorganisms (GCM) 10K type strain sequencing project: providing services to taxonomists for standard genome sequencing and annotation.</title>
        <authorList>
            <consortium name="The Broad Institute Genomics Platform"/>
            <consortium name="The Broad Institute Genome Sequencing Center for Infectious Disease"/>
            <person name="Wu L."/>
            <person name="Ma J."/>
        </authorList>
    </citation>
    <scope>NUCLEOTIDE SEQUENCE [LARGE SCALE GENOMIC DNA]</scope>
    <source>
        <strain evidence="2">JCM 19015</strain>
    </source>
</reference>
<name>A0ABP8Z8P4_9MICO</name>
<accession>A0ABP8Z8P4</accession>
<evidence type="ECO:0000313" key="2">
    <source>
        <dbReference type="Proteomes" id="UP001500121"/>
    </source>
</evidence>
<dbReference type="Proteomes" id="UP001500121">
    <property type="component" value="Unassembled WGS sequence"/>
</dbReference>
<evidence type="ECO:0000313" key="1">
    <source>
        <dbReference type="EMBL" id="GAA4748954.1"/>
    </source>
</evidence>
<keyword evidence="2" id="KW-1185">Reference proteome</keyword>
<comment type="caution">
    <text evidence="1">The sequence shown here is derived from an EMBL/GenBank/DDBJ whole genome shotgun (WGS) entry which is preliminary data.</text>
</comment>
<dbReference type="EMBL" id="BAABLP010000004">
    <property type="protein sequence ID" value="GAA4748954.1"/>
    <property type="molecule type" value="Genomic_DNA"/>
</dbReference>
<gene>
    <name evidence="1" type="ORF">GCM10025783_21390</name>
</gene>
<sequence>MGRHAVLARTSRRFAVVPTVLAAGVLGAALLAGSTTGTLSGFVASVTGTTNSAGDGVLTMAEQTTTGTVLCSSTDGTSITSTNSASCAGVNKFGGGTTLTPGDTVSTTVVIKNTGNVTAKTFSVAGGACTPSFTGTPHGAATNICSTMTLVISSPNNPNAYTGTVGGLASVTKPLAQLAANTSETFTFTVGLPSSADNTYQGLAASMPVTWTFTA</sequence>
<organism evidence="1 2">
    <name type="scientific">Amnibacterium soli</name>
    <dbReference type="NCBI Taxonomy" id="1282736"/>
    <lineage>
        <taxon>Bacteria</taxon>
        <taxon>Bacillati</taxon>
        <taxon>Actinomycetota</taxon>
        <taxon>Actinomycetes</taxon>
        <taxon>Micrococcales</taxon>
        <taxon>Microbacteriaceae</taxon>
        <taxon>Amnibacterium</taxon>
    </lineage>
</organism>
<dbReference type="RefSeq" id="WP_345481167.1">
    <property type="nucleotide sequence ID" value="NZ_BAABLP010000004.1"/>
</dbReference>
<proteinExistence type="predicted"/>
<protein>
    <submittedName>
        <fullName evidence="1">Uncharacterized protein</fullName>
    </submittedName>
</protein>